<evidence type="ECO:0000256" key="1">
    <source>
        <dbReference type="ARBA" id="ARBA00004186"/>
    </source>
</evidence>
<comment type="subcellular location">
    <subcellularLocation>
        <location evidence="1">Cytoplasm</location>
        <location evidence="1">Cytoskeleton</location>
        <location evidence="1">Spindle</location>
    </subcellularLocation>
</comment>
<dbReference type="PROSITE" id="PS50077">
    <property type="entry name" value="HEAT_REPEAT"/>
    <property type="match status" value="1"/>
</dbReference>
<feature type="compositionally biased region" description="Basic and acidic residues" evidence="8">
    <location>
        <begin position="494"/>
        <end position="516"/>
    </location>
</feature>
<dbReference type="GO" id="GO:0051301">
    <property type="term" value="P:cell division"/>
    <property type="evidence" value="ECO:0007669"/>
    <property type="project" value="UniProtKB-KW"/>
</dbReference>
<dbReference type="AlphaFoldDB" id="A0A8H5HU03"/>
<feature type="region of interest" description="Disordered" evidence="8">
    <location>
        <begin position="349"/>
        <end position="440"/>
    </location>
</feature>
<feature type="compositionally biased region" description="Basic and acidic residues" evidence="8">
    <location>
        <begin position="753"/>
        <end position="766"/>
    </location>
</feature>
<feature type="region of interest" description="Disordered" evidence="8">
    <location>
        <begin position="625"/>
        <end position="696"/>
    </location>
</feature>
<feature type="region of interest" description="Disordered" evidence="8">
    <location>
        <begin position="454"/>
        <end position="481"/>
    </location>
</feature>
<dbReference type="InterPro" id="IPR016024">
    <property type="entry name" value="ARM-type_fold"/>
</dbReference>
<feature type="repeat" description="HEAT" evidence="7">
    <location>
        <begin position="131"/>
        <end position="169"/>
    </location>
</feature>
<evidence type="ECO:0000256" key="2">
    <source>
        <dbReference type="ARBA" id="ARBA00009549"/>
    </source>
</evidence>
<accession>A0A8H5HU03</accession>
<dbReference type="InterPro" id="IPR024395">
    <property type="entry name" value="CLASP_N_dom"/>
</dbReference>
<feature type="compositionally biased region" description="Polar residues" evidence="8">
    <location>
        <begin position="868"/>
        <end position="889"/>
    </location>
</feature>
<dbReference type="GO" id="GO:0005876">
    <property type="term" value="C:spindle microtubule"/>
    <property type="evidence" value="ECO:0007669"/>
    <property type="project" value="TreeGrafter"/>
</dbReference>
<dbReference type="GO" id="GO:0005881">
    <property type="term" value="C:cytoplasmic microtubule"/>
    <property type="evidence" value="ECO:0007669"/>
    <property type="project" value="TreeGrafter"/>
</dbReference>
<evidence type="ECO:0000256" key="7">
    <source>
        <dbReference type="PROSITE-ProRule" id="PRU00103"/>
    </source>
</evidence>
<feature type="compositionally biased region" description="Polar residues" evidence="8">
    <location>
        <begin position="625"/>
        <end position="642"/>
    </location>
</feature>
<dbReference type="Proteomes" id="UP000518752">
    <property type="component" value="Unassembled WGS sequence"/>
</dbReference>
<dbReference type="EMBL" id="JAACJN010000022">
    <property type="protein sequence ID" value="KAF5389395.1"/>
    <property type="molecule type" value="Genomic_DNA"/>
</dbReference>
<feature type="region of interest" description="Disordered" evidence="8">
    <location>
        <begin position="864"/>
        <end position="889"/>
    </location>
</feature>
<dbReference type="GO" id="GO:0008017">
    <property type="term" value="F:microtubule binding"/>
    <property type="evidence" value="ECO:0007669"/>
    <property type="project" value="TreeGrafter"/>
</dbReference>
<keyword evidence="5" id="KW-0498">Mitosis</keyword>
<keyword evidence="6" id="KW-0206">Cytoskeleton</keyword>
<organism evidence="10 11">
    <name type="scientific">Collybiopsis confluens</name>
    <dbReference type="NCBI Taxonomy" id="2823264"/>
    <lineage>
        <taxon>Eukaryota</taxon>
        <taxon>Fungi</taxon>
        <taxon>Dikarya</taxon>
        <taxon>Basidiomycota</taxon>
        <taxon>Agaricomycotina</taxon>
        <taxon>Agaricomycetes</taxon>
        <taxon>Agaricomycetidae</taxon>
        <taxon>Agaricales</taxon>
        <taxon>Marasmiineae</taxon>
        <taxon>Omphalotaceae</taxon>
        <taxon>Collybiopsis</taxon>
    </lineage>
</organism>
<keyword evidence="11" id="KW-1185">Reference proteome</keyword>
<sequence length="889" mass="95746">MSFTNSLASARADISLTETEESWDKICGGIVSFSTSTRTFSVSFPHEIIATARELHRPIINALKSERTQLSGSAIDLILALASELGTAFEPLLPLFFPALLLLCARTSKVVVGRARTCVLSIIEATQLVSALPFLVQSIGDKSISLRVIAAEGMLACLKSLNPPDLEKEERVKDIEAFIKLSVRDPNPEVRRFGKQIYQAYEMLLPTKTERSVDIFFTSPIHFSQKNLSFVAPLSPTSKKYLGLSSRLKSSKEEIGAHVAPRLAKSSSFYARPSVPKIYKKLSQPALHSSASVAAANAPQMRPEPSSVIVNYRPQPPSRPASAADTYTAIHATAKEDRSRPVRPHLLVSRSESSTATAKHARSVSASSYTPGPIRFPNIKPLSHSASSKPANVSAVPPRMAVSPTPDTALPSKATVGPLRIDPSAGRKRIPPSKKPVPPILSTEEPMVAAIGRPEEEEGSQEKPPPKKLELPKLTRGMSENLKKTSVFKALEKATEEHSIKALNERESVPPRDGSHKVKTSKLSSSSHQSTASSRARTVSATSTSTKPLVSRTRTTSTSAAIDKLPSTTTARPAARTGEVPVANLSATAVDAARARDDARFRAIGTGVPHSSAASKVKMKLTRGITTSTLTRQASSKLSGNGSIDPVAKSKATAKPNHPKQKRPSVVPEEVDIPQDLQLKEAQRNAGGQHPDAEANWRCEVSQNARVIENSEESFTPPVVADKIEREGQSGEDRDDEEPLLESSVVQKESEEEGGRVCPDAEKEVGNDGQDCLIDDASERPVMYASLPTHFEPLVDSDTLLTGPQTPARNVPESALHGDPTPISALLSSIQRGFLFTPASPLSPPDSYLMKGASTTLQDLVPFPLFQDNGNSRSNTTQSRQVLETMDTT</sequence>
<keyword evidence="5" id="KW-0131">Cell cycle</keyword>
<feature type="compositionally biased region" description="Basic and acidic residues" evidence="8">
    <location>
        <begin position="722"/>
        <end position="732"/>
    </location>
</feature>
<feature type="region of interest" description="Disordered" evidence="8">
    <location>
        <begin position="708"/>
        <end position="768"/>
    </location>
</feature>
<dbReference type="GO" id="GO:1902903">
    <property type="term" value="P:regulation of supramolecular fiber organization"/>
    <property type="evidence" value="ECO:0007669"/>
    <property type="project" value="UniProtKB-ARBA"/>
</dbReference>
<dbReference type="Gene3D" id="1.25.10.10">
    <property type="entry name" value="Leucine-rich Repeat Variant"/>
    <property type="match status" value="1"/>
</dbReference>
<evidence type="ECO:0000256" key="8">
    <source>
        <dbReference type="SAM" id="MobiDB-lite"/>
    </source>
</evidence>
<dbReference type="Pfam" id="PF12348">
    <property type="entry name" value="CLASP_N"/>
    <property type="match status" value="1"/>
</dbReference>
<evidence type="ECO:0000313" key="11">
    <source>
        <dbReference type="Proteomes" id="UP000518752"/>
    </source>
</evidence>
<protein>
    <recommendedName>
        <fullName evidence="9">CLASP N-terminal domain-containing protein</fullName>
    </recommendedName>
</protein>
<evidence type="ECO:0000256" key="3">
    <source>
        <dbReference type="ARBA" id="ARBA00022618"/>
    </source>
</evidence>
<dbReference type="InterPro" id="IPR011989">
    <property type="entry name" value="ARM-like"/>
</dbReference>
<dbReference type="GO" id="GO:1990023">
    <property type="term" value="C:mitotic spindle midzone"/>
    <property type="evidence" value="ECO:0007669"/>
    <property type="project" value="TreeGrafter"/>
</dbReference>
<dbReference type="OrthoDB" id="46159at2759"/>
<feature type="compositionally biased region" description="Basic and acidic residues" evidence="8">
    <location>
        <begin position="460"/>
        <end position="473"/>
    </location>
</feature>
<feature type="region of interest" description="Disordered" evidence="8">
    <location>
        <begin position="494"/>
        <end position="579"/>
    </location>
</feature>
<dbReference type="SUPFAM" id="SSF48371">
    <property type="entry name" value="ARM repeat"/>
    <property type="match status" value="1"/>
</dbReference>
<gene>
    <name evidence="10" type="ORF">D9757_004403</name>
</gene>
<comment type="similarity">
    <text evidence="2">Belongs to the CLASP family.</text>
</comment>
<dbReference type="GO" id="GO:0090307">
    <property type="term" value="P:mitotic spindle assembly"/>
    <property type="evidence" value="ECO:0007669"/>
    <property type="project" value="TreeGrafter"/>
</dbReference>
<feature type="domain" description="CLASP N-terminal" evidence="9">
    <location>
        <begin position="17"/>
        <end position="211"/>
    </location>
</feature>
<comment type="caution">
    <text evidence="10">The sequence shown here is derived from an EMBL/GenBank/DDBJ whole genome shotgun (WGS) entry which is preliminary data.</text>
</comment>
<dbReference type="PANTHER" id="PTHR21567">
    <property type="entry name" value="CLASP"/>
    <property type="match status" value="1"/>
</dbReference>
<reference evidence="10 11" key="1">
    <citation type="journal article" date="2020" name="ISME J.">
        <title>Uncovering the hidden diversity of litter-decomposition mechanisms in mushroom-forming fungi.</title>
        <authorList>
            <person name="Floudas D."/>
            <person name="Bentzer J."/>
            <person name="Ahren D."/>
            <person name="Johansson T."/>
            <person name="Persson P."/>
            <person name="Tunlid A."/>
        </authorList>
    </citation>
    <scope>NUCLEOTIDE SEQUENCE [LARGE SCALE GENOMIC DNA]</scope>
    <source>
        <strain evidence="10 11">CBS 406.79</strain>
    </source>
</reference>
<keyword evidence="3" id="KW-0132">Cell division</keyword>
<keyword evidence="4" id="KW-0493">Microtubule</keyword>
<evidence type="ECO:0000256" key="4">
    <source>
        <dbReference type="ARBA" id="ARBA00022701"/>
    </source>
</evidence>
<name>A0A8H5HU03_9AGAR</name>
<dbReference type="GO" id="GO:0031110">
    <property type="term" value="P:regulation of microtubule polymerization or depolymerization"/>
    <property type="evidence" value="ECO:0007669"/>
    <property type="project" value="UniProtKB-ARBA"/>
</dbReference>
<dbReference type="GO" id="GO:0005815">
    <property type="term" value="C:microtubule organizing center"/>
    <property type="evidence" value="ECO:0007669"/>
    <property type="project" value="TreeGrafter"/>
</dbReference>
<evidence type="ECO:0000259" key="9">
    <source>
        <dbReference type="Pfam" id="PF12348"/>
    </source>
</evidence>
<evidence type="ECO:0000313" key="10">
    <source>
        <dbReference type="EMBL" id="KAF5389395.1"/>
    </source>
</evidence>
<keyword evidence="6" id="KW-0963">Cytoplasm</keyword>
<feature type="compositionally biased region" description="Low complexity" evidence="8">
    <location>
        <begin position="521"/>
        <end position="559"/>
    </location>
</feature>
<feature type="compositionally biased region" description="Low complexity" evidence="8">
    <location>
        <begin position="568"/>
        <end position="577"/>
    </location>
</feature>
<evidence type="ECO:0000256" key="5">
    <source>
        <dbReference type="ARBA" id="ARBA00022776"/>
    </source>
</evidence>
<dbReference type="PANTHER" id="PTHR21567:SF60">
    <property type="entry name" value="CLASP N-TERMINAL DOMAIN-CONTAINING PROTEIN"/>
    <property type="match status" value="1"/>
</dbReference>
<proteinExistence type="inferred from homology"/>
<evidence type="ECO:0000256" key="6">
    <source>
        <dbReference type="ARBA" id="ARBA00023212"/>
    </source>
</evidence>
<dbReference type="InterPro" id="IPR021133">
    <property type="entry name" value="HEAT_type_2"/>
</dbReference>